<dbReference type="PANTHER" id="PTHR11669">
    <property type="entry name" value="REPLICATION FACTOR C / DNA POLYMERASE III GAMMA-TAU SUBUNIT"/>
    <property type="match status" value="1"/>
</dbReference>
<comment type="similarity">
    <text evidence="1">Belongs to the DnaX/STICHEL family.</text>
</comment>
<keyword evidence="7" id="KW-0239">DNA-directed DNA polymerase</keyword>
<dbReference type="FunFam" id="1.10.8.60:FF:000013">
    <property type="entry name" value="DNA polymerase III subunit gamma/tau"/>
    <property type="match status" value="1"/>
</dbReference>
<keyword evidence="11" id="KW-0808">Transferase</keyword>
<reference evidence="11 12" key="2">
    <citation type="journal article" date="2012" name="Stand. Genomic Sci.">
        <title>Complete genome sequence of the moderately thermophilic mineral-sulfide-oxidizing firmicute Sulfobacillus acidophilus type strain (NAL(T)).</title>
        <authorList>
            <person name="Anderson I."/>
            <person name="Chertkov O."/>
            <person name="Chen A."/>
            <person name="Saunders E."/>
            <person name="Lapidus A."/>
            <person name="Nolan M."/>
            <person name="Lucas S."/>
            <person name="Hammon N."/>
            <person name="Deshpande S."/>
            <person name="Cheng J.F."/>
            <person name="Han C."/>
            <person name="Tapia R."/>
            <person name="Goodwin L.A."/>
            <person name="Pitluck S."/>
            <person name="Liolios K."/>
            <person name="Pagani I."/>
            <person name="Ivanova N."/>
            <person name="Mikhailova N."/>
            <person name="Pati A."/>
            <person name="Palaniappan K."/>
            <person name="Land M."/>
            <person name="Pan C."/>
            <person name="Rohde M."/>
            <person name="Pukall R."/>
            <person name="Goker M."/>
            <person name="Detter J.C."/>
            <person name="Woyke T."/>
            <person name="Bristow J."/>
            <person name="Eisen J.A."/>
            <person name="Markowitz V."/>
            <person name="Hugenholtz P."/>
            <person name="Kyrpides N.C."/>
            <person name="Klenk H.P."/>
            <person name="Mavromatis K."/>
        </authorList>
    </citation>
    <scope>NUCLEOTIDE SEQUENCE [LARGE SCALE GENOMIC DNA]</scope>
    <source>
        <strain evidence="12">ATCC 700253 / DSM 10332 / NAL</strain>
    </source>
</reference>
<dbReference type="Gene3D" id="1.10.8.60">
    <property type="match status" value="1"/>
</dbReference>
<protein>
    <recommendedName>
        <fullName evidence="2">DNA-directed DNA polymerase</fullName>
        <ecNumber evidence="2">2.7.7.7</ecNumber>
    </recommendedName>
</protein>
<dbReference type="KEGG" id="sap:Sulac_0117"/>
<evidence type="ECO:0000259" key="10">
    <source>
        <dbReference type="SMART" id="SM00382"/>
    </source>
</evidence>
<dbReference type="PRINTS" id="PR00300">
    <property type="entry name" value="CLPPROTEASEA"/>
</dbReference>
<comment type="catalytic activity">
    <reaction evidence="8">
        <text>DNA(n) + a 2'-deoxyribonucleoside 5'-triphosphate = DNA(n+1) + diphosphate</text>
        <dbReference type="Rhea" id="RHEA:22508"/>
        <dbReference type="Rhea" id="RHEA-COMP:17339"/>
        <dbReference type="Rhea" id="RHEA-COMP:17340"/>
        <dbReference type="ChEBI" id="CHEBI:33019"/>
        <dbReference type="ChEBI" id="CHEBI:61560"/>
        <dbReference type="ChEBI" id="CHEBI:173112"/>
        <dbReference type="EC" id="2.7.7.7"/>
    </reaction>
</comment>
<gene>
    <name evidence="11" type="ordered locus">Sulac_0117</name>
</gene>
<dbReference type="GO" id="GO:0003887">
    <property type="term" value="F:DNA-directed DNA polymerase activity"/>
    <property type="evidence" value="ECO:0007669"/>
    <property type="project" value="UniProtKB-KW"/>
</dbReference>
<proteinExistence type="inferred from homology"/>
<dbReference type="GO" id="GO:0046872">
    <property type="term" value="F:metal ion binding"/>
    <property type="evidence" value="ECO:0007669"/>
    <property type="project" value="UniProtKB-KW"/>
</dbReference>
<dbReference type="GO" id="GO:0006261">
    <property type="term" value="P:DNA-templated DNA replication"/>
    <property type="evidence" value="ECO:0007669"/>
    <property type="project" value="TreeGrafter"/>
</dbReference>
<dbReference type="InterPro" id="IPR050238">
    <property type="entry name" value="DNA_Rep/Repair_Clamp_Loader"/>
</dbReference>
<evidence type="ECO:0000256" key="6">
    <source>
        <dbReference type="ARBA" id="ARBA00022840"/>
    </source>
</evidence>
<dbReference type="Pfam" id="PF22608">
    <property type="entry name" value="DNAX_ATPase_lid"/>
    <property type="match status" value="1"/>
</dbReference>
<dbReference type="InterPro" id="IPR012763">
    <property type="entry name" value="DNA_pol_III_sug/sutau_N"/>
</dbReference>
<dbReference type="EC" id="2.7.7.7" evidence="2"/>
<dbReference type="Proteomes" id="UP000005439">
    <property type="component" value="Chromosome"/>
</dbReference>
<keyword evidence="3" id="KW-0479">Metal-binding</keyword>
<dbReference type="EMBL" id="CP003179">
    <property type="protein sequence ID" value="AEW03690.1"/>
    <property type="molecule type" value="Genomic_DNA"/>
</dbReference>
<evidence type="ECO:0000256" key="5">
    <source>
        <dbReference type="ARBA" id="ARBA00022833"/>
    </source>
</evidence>
<evidence type="ECO:0000256" key="7">
    <source>
        <dbReference type="ARBA" id="ARBA00022932"/>
    </source>
</evidence>
<dbReference type="SUPFAM" id="SSF52540">
    <property type="entry name" value="P-loop containing nucleoside triphosphate hydrolases"/>
    <property type="match status" value="1"/>
</dbReference>
<keyword evidence="5" id="KW-0862">Zinc</keyword>
<evidence type="ECO:0000256" key="4">
    <source>
        <dbReference type="ARBA" id="ARBA00022741"/>
    </source>
</evidence>
<evidence type="ECO:0000256" key="2">
    <source>
        <dbReference type="ARBA" id="ARBA00012417"/>
    </source>
</evidence>
<dbReference type="CDD" id="cd18137">
    <property type="entry name" value="HLD_clamp_pol_III_gamma_tau"/>
    <property type="match status" value="1"/>
</dbReference>
<dbReference type="AlphaFoldDB" id="G8TVQ1"/>
<sequence>MAHQALYRVYRPRTFSEVAGQRRTVATLREAVRQGRVAHAYLFAGPRGTGKTSIARILAKTLNCAAPTEAGDPCLTCTSCQAVEQGNHLDVIEIDAASNRGIDEIREIKERIYHQTAMSRYKVYIVDEVHMLTPEAFNALLKTLEEPPSHVVFILATTEPQKLPVTVLSRCQRYEFQRLSLEDIVDRLTRVVHEESVAFEPEALQMIADHADGALRDALSMLDQVIAMHGAVRLADSIEVLGALHPERLATLIGALGQSVDSVVRALAELVDAGADYTRILRDTARHLRDVMVYRLAGGAVFAPYRREWLERVDRELPAAIPEAAWIQAADVLAEAESRIKGGFPPDLATELGLFKAQQLLAGDATRGRERPRPEALEPAFVPSFAAAPPSTPPPPATATVPTLERAKGSGRSQEVLELVRRERPSTYALLQSAQFVDLGNNQWAIQFEFPAHLNLMEQTTNRDVFTRAFKAVFGPAAGFRLEIRPSGDQATGPSPLVEEIRQWFGEDVRLVGFDEDAREDMNGGDPR</sequence>
<accession>G8TVQ1</accession>
<dbReference type="PATRIC" id="fig|679936.5.peg.124"/>
<keyword evidence="4" id="KW-0547">Nucleotide-binding</keyword>
<dbReference type="InterPro" id="IPR027417">
    <property type="entry name" value="P-loop_NTPase"/>
</dbReference>
<dbReference type="InterPro" id="IPR045085">
    <property type="entry name" value="HLD_clamp_pol_III_gamma_tau"/>
</dbReference>
<dbReference type="NCBIfam" id="NF004046">
    <property type="entry name" value="PRK05563.1"/>
    <property type="match status" value="1"/>
</dbReference>
<reference evidence="12" key="1">
    <citation type="submission" date="2011-12" db="EMBL/GenBank/DDBJ databases">
        <title>The complete genome of chromosome of Sulfobacillus acidophilus DSM 10332.</title>
        <authorList>
            <person name="Lucas S."/>
            <person name="Han J."/>
            <person name="Lapidus A."/>
            <person name="Bruce D."/>
            <person name="Goodwin L."/>
            <person name="Pitluck S."/>
            <person name="Peters L."/>
            <person name="Kyrpides N."/>
            <person name="Mavromatis K."/>
            <person name="Ivanova N."/>
            <person name="Mikhailova N."/>
            <person name="Chertkov O."/>
            <person name="Saunders E."/>
            <person name="Detter J.C."/>
            <person name="Tapia R."/>
            <person name="Han C."/>
            <person name="Land M."/>
            <person name="Hauser L."/>
            <person name="Markowitz V."/>
            <person name="Cheng J.-F."/>
            <person name="Hugenholtz P."/>
            <person name="Woyke T."/>
            <person name="Wu D."/>
            <person name="Pukall R."/>
            <person name="Gehrich-Schroeter G."/>
            <person name="Schneider S."/>
            <person name="Klenk H.-P."/>
            <person name="Eisen J.A."/>
        </authorList>
    </citation>
    <scope>NUCLEOTIDE SEQUENCE [LARGE SCALE GENOMIC DNA]</scope>
    <source>
        <strain evidence="12">ATCC 700253 / DSM 10332 / NAL</strain>
    </source>
</reference>
<evidence type="ECO:0000256" key="1">
    <source>
        <dbReference type="ARBA" id="ARBA00006360"/>
    </source>
</evidence>
<organism evidence="11 12">
    <name type="scientific">Sulfobacillus acidophilus (strain ATCC 700253 / DSM 10332 / NAL)</name>
    <dbReference type="NCBI Taxonomy" id="679936"/>
    <lineage>
        <taxon>Bacteria</taxon>
        <taxon>Bacillati</taxon>
        <taxon>Bacillota</taxon>
        <taxon>Clostridia</taxon>
        <taxon>Eubacteriales</taxon>
        <taxon>Clostridiales Family XVII. Incertae Sedis</taxon>
        <taxon>Sulfobacillus</taxon>
    </lineage>
</organism>
<dbReference type="InterPro" id="IPR003593">
    <property type="entry name" value="AAA+_ATPase"/>
</dbReference>
<dbReference type="GO" id="GO:0003677">
    <property type="term" value="F:DNA binding"/>
    <property type="evidence" value="ECO:0007669"/>
    <property type="project" value="InterPro"/>
</dbReference>
<keyword evidence="6" id="KW-0067">ATP-binding</keyword>
<name>G8TVQ1_SULAD</name>
<dbReference type="FunFam" id="3.40.50.300:FF:000014">
    <property type="entry name" value="DNA polymerase III subunit gamma/tau"/>
    <property type="match status" value="1"/>
</dbReference>
<dbReference type="SMART" id="SM00382">
    <property type="entry name" value="AAA"/>
    <property type="match status" value="1"/>
</dbReference>
<dbReference type="Pfam" id="PF13177">
    <property type="entry name" value="DNA_pol3_delta2"/>
    <property type="match status" value="1"/>
</dbReference>
<dbReference type="InterPro" id="IPR008921">
    <property type="entry name" value="DNA_pol3_clamp-load_cplx_C"/>
</dbReference>
<dbReference type="NCBIfam" id="TIGR02397">
    <property type="entry name" value="dnaX_nterm"/>
    <property type="match status" value="1"/>
</dbReference>
<dbReference type="GO" id="GO:0009360">
    <property type="term" value="C:DNA polymerase III complex"/>
    <property type="evidence" value="ECO:0007669"/>
    <property type="project" value="InterPro"/>
</dbReference>
<feature type="region of interest" description="Disordered" evidence="9">
    <location>
        <begin position="386"/>
        <end position="414"/>
    </location>
</feature>
<keyword evidence="11" id="KW-0548">Nucleotidyltransferase</keyword>
<dbReference type="Gene3D" id="3.40.50.300">
    <property type="entry name" value="P-loop containing nucleotide triphosphate hydrolases"/>
    <property type="match status" value="1"/>
</dbReference>
<keyword evidence="12" id="KW-1185">Reference proteome</keyword>
<evidence type="ECO:0000256" key="9">
    <source>
        <dbReference type="SAM" id="MobiDB-lite"/>
    </source>
</evidence>
<evidence type="ECO:0000256" key="3">
    <source>
        <dbReference type="ARBA" id="ARBA00022723"/>
    </source>
</evidence>
<dbReference type="SUPFAM" id="SSF48019">
    <property type="entry name" value="post-AAA+ oligomerization domain-like"/>
    <property type="match status" value="1"/>
</dbReference>
<dbReference type="HOGENOM" id="CLU_006229_0_8_9"/>
<evidence type="ECO:0000313" key="11">
    <source>
        <dbReference type="EMBL" id="AEW03690.1"/>
    </source>
</evidence>
<dbReference type="STRING" id="679936.Sulac_0117"/>
<feature type="domain" description="AAA+ ATPase" evidence="10">
    <location>
        <begin position="37"/>
        <end position="195"/>
    </location>
</feature>
<evidence type="ECO:0000313" key="12">
    <source>
        <dbReference type="Proteomes" id="UP000005439"/>
    </source>
</evidence>
<dbReference type="GO" id="GO:0005524">
    <property type="term" value="F:ATP binding"/>
    <property type="evidence" value="ECO:0007669"/>
    <property type="project" value="UniProtKB-KW"/>
</dbReference>
<dbReference type="PANTHER" id="PTHR11669:SF0">
    <property type="entry name" value="PROTEIN STICHEL-LIKE 2"/>
    <property type="match status" value="1"/>
</dbReference>
<evidence type="ECO:0000256" key="8">
    <source>
        <dbReference type="ARBA" id="ARBA00049244"/>
    </source>
</evidence>
<dbReference type="CDD" id="cd00009">
    <property type="entry name" value="AAA"/>
    <property type="match status" value="1"/>
</dbReference>
<dbReference type="InterPro" id="IPR001270">
    <property type="entry name" value="ClpA/B"/>
</dbReference>